<accession>A0A8J8TA83</accession>
<proteinExistence type="predicted"/>
<dbReference type="InterPro" id="IPR007332">
    <property type="entry name" value="DUF411"/>
</dbReference>
<dbReference type="Pfam" id="PF04214">
    <property type="entry name" value="DUF411"/>
    <property type="match status" value="1"/>
</dbReference>
<dbReference type="Proteomes" id="UP000705823">
    <property type="component" value="Unassembled WGS sequence"/>
</dbReference>
<reference evidence="1" key="1">
    <citation type="submission" date="2019-02" db="EMBL/GenBank/DDBJ databases">
        <title>Halonotius sp. a new haloarchaeum isolated from saline soil.</title>
        <authorList>
            <person name="Duran-Viseras A."/>
            <person name="Sanchez-Porro C."/>
            <person name="Ventosa A."/>
        </authorList>
    </citation>
    <scope>NUCLEOTIDE SEQUENCE</scope>
    <source>
        <strain evidence="1">F15B</strain>
    </source>
</reference>
<evidence type="ECO:0000313" key="2">
    <source>
        <dbReference type="Proteomes" id="UP000705823"/>
    </source>
</evidence>
<dbReference type="RefSeq" id="WP_142980861.1">
    <property type="nucleotide sequence ID" value="NZ_RKLU01000019.1"/>
</dbReference>
<dbReference type="AlphaFoldDB" id="A0A8J8TA83"/>
<dbReference type="EMBL" id="RKLU01000019">
    <property type="protein sequence ID" value="TQQ78396.1"/>
    <property type="molecule type" value="Genomic_DNA"/>
</dbReference>
<sequence>MRINNTIVCTWVQTELFMSSQWTRRHALQVGGAIGIFGVAGCLGSSGTDTNSPNLNQAAITLLNGGTLVTSPSCPCCHEYADILTERGVDRLDIVEQKNYAEPKQCAGIPRELWACHTITTEGYALEGHLPVEAIEKLAIERPAIIGVVLPGMPA</sequence>
<organism evidence="1 2">
    <name type="scientific">Halonotius terrestris</name>
    <dbReference type="NCBI Taxonomy" id="2487750"/>
    <lineage>
        <taxon>Archaea</taxon>
        <taxon>Methanobacteriati</taxon>
        <taxon>Methanobacteriota</taxon>
        <taxon>Stenosarchaea group</taxon>
        <taxon>Halobacteria</taxon>
        <taxon>Halobacteriales</taxon>
        <taxon>Haloferacaceae</taxon>
        <taxon>Halonotius</taxon>
    </lineage>
</organism>
<protein>
    <submittedName>
        <fullName evidence="1">Uncharacterized protein</fullName>
    </submittedName>
</protein>
<comment type="caution">
    <text evidence="1">The sequence shown here is derived from an EMBL/GenBank/DDBJ whole genome shotgun (WGS) entry which is preliminary data.</text>
</comment>
<name>A0A8J8TA83_9EURY</name>
<gene>
    <name evidence="1" type="ORF">EGH24_14850</name>
</gene>
<evidence type="ECO:0000313" key="1">
    <source>
        <dbReference type="EMBL" id="TQQ78396.1"/>
    </source>
</evidence>
<keyword evidence="2" id="KW-1185">Reference proteome</keyword>